<keyword evidence="1" id="KW-0472">Membrane</keyword>
<dbReference type="Proteomes" id="UP001198571">
    <property type="component" value="Unassembled WGS sequence"/>
</dbReference>
<dbReference type="EMBL" id="JACDXX010000003">
    <property type="protein sequence ID" value="MCB5409205.1"/>
    <property type="molecule type" value="Genomic_DNA"/>
</dbReference>
<evidence type="ECO:0000313" key="2">
    <source>
        <dbReference type="EMBL" id="MCB5409205.1"/>
    </source>
</evidence>
<organism evidence="2 3">
    <name type="scientific">Pseudogemmobacter faecipullorum</name>
    <dbReference type="NCBI Taxonomy" id="2755041"/>
    <lineage>
        <taxon>Bacteria</taxon>
        <taxon>Pseudomonadati</taxon>
        <taxon>Pseudomonadota</taxon>
        <taxon>Alphaproteobacteria</taxon>
        <taxon>Rhodobacterales</taxon>
        <taxon>Paracoccaceae</taxon>
        <taxon>Pseudogemmobacter</taxon>
    </lineage>
</organism>
<reference evidence="2 3" key="1">
    <citation type="submission" date="2020-07" db="EMBL/GenBank/DDBJ databases">
        <title>Pseudogemmobacter sp. nov., isolated from poultry manure in Taiwan.</title>
        <authorList>
            <person name="Lin S.-Y."/>
            <person name="Tang Y.-S."/>
            <person name="Young C.-C."/>
        </authorList>
    </citation>
    <scope>NUCLEOTIDE SEQUENCE [LARGE SCALE GENOMIC DNA]</scope>
    <source>
        <strain evidence="2 3">CC-YST710</strain>
    </source>
</reference>
<protein>
    <submittedName>
        <fullName evidence="2">BatD family protein</fullName>
    </submittedName>
</protein>
<feature type="transmembrane region" description="Helical" evidence="1">
    <location>
        <begin position="287"/>
        <end position="309"/>
    </location>
</feature>
<evidence type="ECO:0000313" key="3">
    <source>
        <dbReference type="Proteomes" id="UP001198571"/>
    </source>
</evidence>
<evidence type="ECO:0000256" key="1">
    <source>
        <dbReference type="SAM" id="Phobius"/>
    </source>
</evidence>
<comment type="caution">
    <text evidence="2">The sequence shown here is derived from an EMBL/GenBank/DDBJ whole genome shotgun (WGS) entry which is preliminary data.</text>
</comment>
<dbReference type="RefSeq" id="WP_226934108.1">
    <property type="nucleotide sequence ID" value="NZ_JACDXX010000003.1"/>
</dbReference>
<accession>A0ABS8CK04</accession>
<keyword evidence="1" id="KW-0812">Transmembrane</keyword>
<proteinExistence type="predicted"/>
<keyword evidence="1" id="KW-1133">Transmembrane helix</keyword>
<keyword evidence="3" id="KW-1185">Reference proteome</keyword>
<name>A0ABS8CK04_9RHOB</name>
<gene>
    <name evidence="2" type="ORF">H0485_04175</name>
</gene>
<sequence length="374" mass="41325">MTLIILTLTLGATLARAGVVEVPGGGLMRLELVLAPDRPQPVVGEMVVVTIRAVYDLKIANEKLEITAGSGFDWIQIKPDHWREEQIDGLPRIVMERELALWPKTAGLLQFGPVSHRLTVIDRQSQRQDIVVTAKPLSLSVGDYPPQRGWHFTAGALELSEELDGDPGHLADGQVLTRKIRLRALGALPEHLPPRPVVSENWLITFAPPPEKQLILTEAGPVAEVLWTWQFRPHTGEPGVLEPEEIRFYNSSTRKLDTVEIPALPLAYASFFTGQVPIGQILTSQKLLLALAALLALSAGLGFAAVWLLPPSGRAAWARLRARWNPALRRELWRARRGGDLLAERRLLAAMGLSQVRQARLDQAIYRRPGGDRG</sequence>